<proteinExistence type="predicted"/>
<dbReference type="Proteomes" id="UP000078561">
    <property type="component" value="Unassembled WGS sequence"/>
</dbReference>
<evidence type="ECO:0008006" key="3">
    <source>
        <dbReference type="Google" id="ProtNLM"/>
    </source>
</evidence>
<evidence type="ECO:0000313" key="2">
    <source>
        <dbReference type="Proteomes" id="UP000078561"/>
    </source>
</evidence>
<protein>
    <recommendedName>
        <fullName evidence="3">HNH domain-containing protein</fullName>
    </recommendedName>
</protein>
<dbReference type="InParanoid" id="A0A163ITW4"/>
<keyword evidence="2" id="KW-1185">Reference proteome</keyword>
<gene>
    <name evidence="1" type="primary">ABSGL_00633.1 scaffold 832</name>
</gene>
<evidence type="ECO:0000313" key="1">
    <source>
        <dbReference type="EMBL" id="SAL95315.1"/>
    </source>
</evidence>
<name>A0A163ITW4_ABSGL</name>
<dbReference type="AlphaFoldDB" id="A0A163ITW4"/>
<organism evidence="1">
    <name type="scientific">Absidia glauca</name>
    <name type="common">Pin mould</name>
    <dbReference type="NCBI Taxonomy" id="4829"/>
    <lineage>
        <taxon>Eukaryota</taxon>
        <taxon>Fungi</taxon>
        <taxon>Fungi incertae sedis</taxon>
        <taxon>Mucoromycota</taxon>
        <taxon>Mucoromycotina</taxon>
        <taxon>Mucoromycetes</taxon>
        <taxon>Mucorales</taxon>
        <taxon>Cunninghamellaceae</taxon>
        <taxon>Absidia</taxon>
    </lineage>
</organism>
<reference evidence="1" key="1">
    <citation type="submission" date="2016-04" db="EMBL/GenBank/DDBJ databases">
        <authorList>
            <person name="Evans L.H."/>
            <person name="Alamgir A."/>
            <person name="Owens N."/>
            <person name="Weber N.D."/>
            <person name="Virtaneva K."/>
            <person name="Barbian K."/>
            <person name="Babar A."/>
            <person name="Rosenke K."/>
        </authorList>
    </citation>
    <scope>NUCLEOTIDE SEQUENCE [LARGE SCALE GENOMIC DNA]</scope>
    <source>
        <strain evidence="1">CBS 101.48</strain>
    </source>
</reference>
<dbReference type="EMBL" id="LT550270">
    <property type="protein sequence ID" value="SAL95315.1"/>
    <property type="molecule type" value="Genomic_DNA"/>
</dbReference>
<sequence length="300" mass="34860">MPAERKPIVMQTKKSSTIYENWKVYSRHDKLMFRCNEKKARWYLVRDLGKLAPEHGDRSIQLTFETKGNGHNEGDYMVEDRTNSCVGCNSTELLTMHHVVPDMYRRAMPLCIKSKSSRDILLLCKQCHHLYEDKATKLKKELALKYDCPLEGKGWIHNTENRQAKKAATALLRFSDRIPEERQQTLVQVVKAYQQAHMDQGQGDDDGGDSSNDRPTWSAVLEECSRLEDVYRGPDFVEHGTFVIQQLMNMDDGTVESATGMQRWPHLETFIKLWRQHFLDHVKPSFLSGRWTVDGEIYNH</sequence>
<dbReference type="OrthoDB" id="5511684at2759"/>
<accession>A0A163ITW4</accession>
<dbReference type="OMA" id="KLMFRCN"/>
<dbReference type="STRING" id="4829.A0A163ITW4"/>